<dbReference type="AlphaFoldDB" id="A0A5Q4ZQY1"/>
<gene>
    <name evidence="1" type="ORF">PDMSB3_0274</name>
</gene>
<accession>A0A5Q4ZQY1</accession>
<proteinExistence type="predicted"/>
<reference evidence="1 2" key="1">
    <citation type="submission" date="2019-08" db="EMBL/GenBank/DDBJ databases">
        <authorList>
            <person name="Herpell B J."/>
        </authorList>
    </citation>
    <scope>NUCLEOTIDE SEQUENCE [LARGE SCALE GENOMIC DNA]</scope>
    <source>
        <strain evidence="2">Msb3</strain>
        <plasmid evidence="1 2">pI</plasmid>
    </source>
</reference>
<evidence type="ECO:0000313" key="2">
    <source>
        <dbReference type="Proteomes" id="UP000325811"/>
    </source>
</evidence>
<sequence>MDRTGLDVGAVQDQPIDVVDGFVDAARVK</sequence>
<protein>
    <submittedName>
        <fullName evidence="1">Uncharacterized protein</fullName>
    </submittedName>
</protein>
<geneLocation type="plasmid" evidence="1 2">
    <name>pI</name>
</geneLocation>
<keyword evidence="2" id="KW-1185">Reference proteome</keyword>
<keyword evidence="1" id="KW-0614">Plasmid</keyword>
<dbReference type="Proteomes" id="UP000325811">
    <property type="component" value="Plasmid pI"/>
</dbReference>
<dbReference type="KEGG" id="pdio:PDMSB3_0274.2"/>
<dbReference type="EMBL" id="LR699555">
    <property type="protein sequence ID" value="VVD31110.1"/>
    <property type="molecule type" value="Genomic_DNA"/>
</dbReference>
<organism evidence="1 2">
    <name type="scientific">Paraburkholderia dioscoreae</name>
    <dbReference type="NCBI Taxonomy" id="2604047"/>
    <lineage>
        <taxon>Bacteria</taxon>
        <taxon>Pseudomonadati</taxon>
        <taxon>Pseudomonadota</taxon>
        <taxon>Betaproteobacteria</taxon>
        <taxon>Burkholderiales</taxon>
        <taxon>Burkholderiaceae</taxon>
        <taxon>Paraburkholderia</taxon>
    </lineage>
</organism>
<evidence type="ECO:0000313" key="1">
    <source>
        <dbReference type="EMBL" id="VVD31110.1"/>
    </source>
</evidence>
<name>A0A5Q4ZQY1_9BURK</name>